<sequence length="284" mass="32882">MSDLLISDIHADIDSLDLILEVINSDEFIYNFGEIDRIYNLGDVVERGYHPKEVIDRLISLDKRFSMISVRGNHDEAFLYQYDVSGSDRRCEEIHEQLRSDEKVIRYLKSFLPYHINQQEKIMAVHGGPLDPRLITPPGASRIEQWLHERSWQRISTIGVEYFDYYGYHYLPESAFEYADSIFGIGGGYIILCGHEHEPALFEWREKRSQSVLHMLTEYTLELGGIPAVVWELERRPGSSYLLRVGIAGIEGYRRYGFMNPQFGVLFEDEGIHKLGLISLESPT</sequence>
<dbReference type="Gene3D" id="3.60.21.10">
    <property type="match status" value="1"/>
</dbReference>
<evidence type="ECO:0000313" key="2">
    <source>
        <dbReference type="EMBL" id="HEC56523.1"/>
    </source>
</evidence>
<name>A0A7J2RZ86_9EURY</name>
<dbReference type="EMBL" id="DRIE01000020">
    <property type="protein sequence ID" value="HEC56523.1"/>
    <property type="molecule type" value="Genomic_DNA"/>
</dbReference>
<dbReference type="InterPro" id="IPR050126">
    <property type="entry name" value="Ap4A_hydrolase"/>
</dbReference>
<dbReference type="GO" id="GO:0005737">
    <property type="term" value="C:cytoplasm"/>
    <property type="evidence" value="ECO:0007669"/>
    <property type="project" value="TreeGrafter"/>
</dbReference>
<accession>A0A7J2RZ86</accession>
<dbReference type="AlphaFoldDB" id="A0A7J2RZ86"/>
<dbReference type="SUPFAM" id="SSF56300">
    <property type="entry name" value="Metallo-dependent phosphatases"/>
    <property type="match status" value="1"/>
</dbReference>
<dbReference type="InterPro" id="IPR029052">
    <property type="entry name" value="Metallo-depent_PP-like"/>
</dbReference>
<evidence type="ECO:0000259" key="1">
    <source>
        <dbReference type="Pfam" id="PF00149"/>
    </source>
</evidence>
<dbReference type="InterPro" id="IPR004843">
    <property type="entry name" value="Calcineurin-like_PHP"/>
</dbReference>
<feature type="domain" description="Calcineurin-like phosphoesterase" evidence="1">
    <location>
        <begin position="4"/>
        <end position="199"/>
    </location>
</feature>
<dbReference type="GO" id="GO:0016791">
    <property type="term" value="F:phosphatase activity"/>
    <property type="evidence" value="ECO:0007669"/>
    <property type="project" value="TreeGrafter"/>
</dbReference>
<dbReference type="Proteomes" id="UP000885936">
    <property type="component" value="Unassembled WGS sequence"/>
</dbReference>
<dbReference type="PANTHER" id="PTHR42850">
    <property type="entry name" value="METALLOPHOSPHOESTERASE"/>
    <property type="match status" value="1"/>
</dbReference>
<reference evidence="2" key="1">
    <citation type="journal article" date="2020" name="mSystems">
        <title>Genome- and Community-Level Interaction Insights into Carbon Utilization and Element Cycling Functions of Hydrothermarchaeota in Hydrothermal Sediment.</title>
        <authorList>
            <person name="Zhou Z."/>
            <person name="Liu Y."/>
            <person name="Xu W."/>
            <person name="Pan J."/>
            <person name="Luo Z.H."/>
            <person name="Li M."/>
        </authorList>
    </citation>
    <scope>NUCLEOTIDE SEQUENCE [LARGE SCALE GENOMIC DNA]</scope>
    <source>
        <strain evidence="2">HyVt-386</strain>
    </source>
</reference>
<dbReference type="Pfam" id="PF00149">
    <property type="entry name" value="Metallophos"/>
    <property type="match status" value="1"/>
</dbReference>
<dbReference type="PANTHER" id="PTHR42850:SF2">
    <property type="entry name" value="BLL5683 PROTEIN"/>
    <property type="match status" value="1"/>
</dbReference>
<comment type="caution">
    <text evidence="2">The sequence shown here is derived from an EMBL/GenBank/DDBJ whole genome shotgun (WGS) entry which is preliminary data.</text>
</comment>
<gene>
    <name evidence="2" type="ORF">ENI32_01360</name>
</gene>
<proteinExistence type="predicted"/>
<organism evidence="2">
    <name type="scientific">Candidatus Syntropharchaeum butanivorans</name>
    <dbReference type="NCBI Taxonomy" id="1839936"/>
    <lineage>
        <taxon>Archaea</taxon>
        <taxon>Methanobacteriati</taxon>
        <taxon>Methanobacteriota</taxon>
        <taxon>Stenosarchaea group</taxon>
        <taxon>Methanomicrobia</taxon>
        <taxon>Methanosarcinales</taxon>
        <taxon>ANME-2 cluster</taxon>
        <taxon>Candidatus Syntropharchaeum</taxon>
    </lineage>
</organism>
<protein>
    <submittedName>
        <fullName evidence="2">Metallophosphatase family protein</fullName>
    </submittedName>
</protein>